<dbReference type="InterPro" id="IPR006638">
    <property type="entry name" value="Elp3/MiaA/NifB-like_rSAM"/>
</dbReference>
<feature type="domain" description="Radical SAM core" evidence="8">
    <location>
        <begin position="11"/>
        <end position="242"/>
    </location>
</feature>
<dbReference type="SUPFAM" id="SSF102114">
    <property type="entry name" value="Radical SAM enzymes"/>
    <property type="match status" value="1"/>
</dbReference>
<evidence type="ECO:0000256" key="4">
    <source>
        <dbReference type="ARBA" id="ARBA00022723"/>
    </source>
</evidence>
<keyword evidence="7" id="KW-0143">Chaperone</keyword>
<keyword evidence="5" id="KW-0408">Iron</keyword>
<evidence type="ECO:0000259" key="8">
    <source>
        <dbReference type="PROSITE" id="PS51918"/>
    </source>
</evidence>
<dbReference type="Pfam" id="PF04055">
    <property type="entry name" value="Radical_SAM"/>
    <property type="match status" value="1"/>
</dbReference>
<evidence type="ECO:0000256" key="5">
    <source>
        <dbReference type="ARBA" id="ARBA00023004"/>
    </source>
</evidence>
<dbReference type="Pfam" id="PF06969">
    <property type="entry name" value="HemN_C"/>
    <property type="match status" value="1"/>
</dbReference>
<dbReference type="EC" id="1.3.99.-" evidence="9"/>
<dbReference type="InterPro" id="IPR010723">
    <property type="entry name" value="HemN_C"/>
</dbReference>
<dbReference type="GO" id="GO:0051539">
    <property type="term" value="F:4 iron, 4 sulfur cluster binding"/>
    <property type="evidence" value="ECO:0007669"/>
    <property type="project" value="InterPro"/>
</dbReference>
<dbReference type="InterPro" id="IPR004559">
    <property type="entry name" value="HemW-like"/>
</dbReference>
<comment type="similarity">
    <text evidence="1">Belongs to the anaerobic coproporphyrinogen-III oxidase family. HemW subfamily.</text>
</comment>
<comment type="caution">
    <text evidence="9">The sequence shown here is derived from an EMBL/GenBank/DDBJ whole genome shotgun (WGS) entry which is preliminary data.</text>
</comment>
<keyword evidence="9" id="KW-0560">Oxidoreductase</keyword>
<dbReference type="InterPro" id="IPR007197">
    <property type="entry name" value="rSAM"/>
</dbReference>
<keyword evidence="2" id="KW-0349">Heme</keyword>
<dbReference type="PANTHER" id="PTHR13932:SF5">
    <property type="entry name" value="RADICAL S-ADENOSYL METHIONINE DOMAIN-CONTAINING PROTEIN 1, MITOCHONDRIAL"/>
    <property type="match status" value="1"/>
</dbReference>
<keyword evidence="6" id="KW-0411">Iron-sulfur</keyword>
<dbReference type="SMART" id="SM00729">
    <property type="entry name" value="Elp3"/>
    <property type="match status" value="1"/>
</dbReference>
<dbReference type="NCBIfam" id="TIGR00539">
    <property type="entry name" value="hemN_rel"/>
    <property type="match status" value="1"/>
</dbReference>
<keyword evidence="4" id="KW-0479">Metal-binding</keyword>
<dbReference type="SFLD" id="SFLDS00029">
    <property type="entry name" value="Radical_SAM"/>
    <property type="match status" value="1"/>
</dbReference>
<dbReference type="SFLD" id="SFLDF00562">
    <property type="entry name" value="HemN-like__clustered_with_heat"/>
    <property type="match status" value="1"/>
</dbReference>
<sequence>MSHGALAQDKANRATATGLYVHVPFCARTCDYCAFYQSAPDASAVRAYLDGIERESDLLVWPDRIETVFWGGGTPGLLAPRDLIRLGETLRRRMPIPPSEWSVEMTPLTVTEARLDALREIGVTRISLGVQSFQSALLDALGRQHTPEQAFRAAERVRAAGFASVNFDLMFALPGQLDADWEADLRQAVDLGPDHLSTYCLTFEEDTKLWLKLSQGRIRRDVEAEARLYSFTWDFLESAGYAQYEISNFARPGNRCLHNLNTWRMQRWIGLGPSAASQYDGWRCSNIADLDRWLALAAEGRRATEDRTPLSGALLAEDALIFGLRMNAGVEPGALRPLAPGAPWGRVDALIEALGRDGLLEREGDTVRLTRRGRMVADSVGAELTGLLTANA</sequence>
<evidence type="ECO:0000256" key="1">
    <source>
        <dbReference type="ARBA" id="ARBA00006100"/>
    </source>
</evidence>
<gene>
    <name evidence="9" type="primary">hemN_4</name>
    <name evidence="9" type="ORF">GALL_53260</name>
</gene>
<dbReference type="GO" id="GO:0004109">
    <property type="term" value="F:coproporphyrinogen oxidase activity"/>
    <property type="evidence" value="ECO:0007669"/>
    <property type="project" value="InterPro"/>
</dbReference>
<dbReference type="InterPro" id="IPR058240">
    <property type="entry name" value="rSAM_sf"/>
</dbReference>
<evidence type="ECO:0000313" key="9">
    <source>
        <dbReference type="EMBL" id="OIR13510.1"/>
    </source>
</evidence>
<dbReference type="Gene3D" id="3.20.20.70">
    <property type="entry name" value="Aldolase class I"/>
    <property type="match status" value="1"/>
</dbReference>
<keyword evidence="3" id="KW-0949">S-adenosyl-L-methionine</keyword>
<dbReference type="CDD" id="cd01335">
    <property type="entry name" value="Radical_SAM"/>
    <property type="match status" value="1"/>
</dbReference>
<dbReference type="GO" id="GO:0005737">
    <property type="term" value="C:cytoplasm"/>
    <property type="evidence" value="ECO:0007669"/>
    <property type="project" value="InterPro"/>
</dbReference>
<evidence type="ECO:0000256" key="6">
    <source>
        <dbReference type="ARBA" id="ARBA00023014"/>
    </source>
</evidence>
<dbReference type="PANTHER" id="PTHR13932">
    <property type="entry name" value="COPROPORPHYRINIGEN III OXIDASE"/>
    <property type="match status" value="1"/>
</dbReference>
<protein>
    <submittedName>
        <fullName evidence="9">Oxygen-independent coproporphyrinogen-III oxidase-like protein YqeR</fullName>
        <ecNumber evidence="9">1.3.99.-</ecNumber>
    </submittedName>
</protein>
<proteinExistence type="inferred from homology"/>
<name>A0A1J5TNE3_9ZZZZ</name>
<evidence type="ECO:0000256" key="3">
    <source>
        <dbReference type="ARBA" id="ARBA00022691"/>
    </source>
</evidence>
<dbReference type="PROSITE" id="PS51918">
    <property type="entry name" value="RADICAL_SAM"/>
    <property type="match status" value="1"/>
</dbReference>
<evidence type="ECO:0000256" key="2">
    <source>
        <dbReference type="ARBA" id="ARBA00022617"/>
    </source>
</evidence>
<evidence type="ECO:0000256" key="7">
    <source>
        <dbReference type="ARBA" id="ARBA00023186"/>
    </source>
</evidence>
<reference evidence="9" key="1">
    <citation type="submission" date="2016-10" db="EMBL/GenBank/DDBJ databases">
        <title>Sequence of Gallionella enrichment culture.</title>
        <authorList>
            <person name="Poehlein A."/>
            <person name="Muehling M."/>
            <person name="Daniel R."/>
        </authorList>
    </citation>
    <scope>NUCLEOTIDE SEQUENCE</scope>
</reference>
<dbReference type="InterPro" id="IPR013785">
    <property type="entry name" value="Aldolase_TIM"/>
</dbReference>
<accession>A0A1J5TNE3</accession>
<dbReference type="EMBL" id="MLJW01000014">
    <property type="protein sequence ID" value="OIR13510.1"/>
    <property type="molecule type" value="Genomic_DNA"/>
</dbReference>
<dbReference type="AlphaFoldDB" id="A0A1J5TNE3"/>
<dbReference type="GO" id="GO:0046872">
    <property type="term" value="F:metal ion binding"/>
    <property type="evidence" value="ECO:0007669"/>
    <property type="project" value="UniProtKB-KW"/>
</dbReference>
<dbReference type="GO" id="GO:0006779">
    <property type="term" value="P:porphyrin-containing compound biosynthetic process"/>
    <property type="evidence" value="ECO:0007669"/>
    <property type="project" value="InterPro"/>
</dbReference>
<organism evidence="9">
    <name type="scientific">mine drainage metagenome</name>
    <dbReference type="NCBI Taxonomy" id="410659"/>
    <lineage>
        <taxon>unclassified sequences</taxon>
        <taxon>metagenomes</taxon>
        <taxon>ecological metagenomes</taxon>
    </lineage>
</organism>
<dbReference type="InterPro" id="IPR034505">
    <property type="entry name" value="Coproporphyrinogen-III_oxidase"/>
</dbReference>
<dbReference type="SFLD" id="SFLDG01065">
    <property type="entry name" value="anaerobic_coproporphyrinogen-I"/>
    <property type="match status" value="1"/>
</dbReference>